<sequence>MKLRFALLFFLVLIFKSVCANQRVQCPPGCVPAKSFSGRLINSVKRDNVMNFNRRVQCPPGCVPAKSFSANK</sequence>
<reference evidence="2" key="1">
    <citation type="submission" date="2021-02" db="EMBL/GenBank/DDBJ databases">
        <authorList>
            <person name="Nowell W R."/>
        </authorList>
    </citation>
    <scope>NUCLEOTIDE SEQUENCE</scope>
    <source>
        <strain evidence="2">Ploen Becks lab</strain>
    </source>
</reference>
<proteinExistence type="predicted"/>
<evidence type="ECO:0000313" key="3">
    <source>
        <dbReference type="Proteomes" id="UP000663879"/>
    </source>
</evidence>
<organism evidence="2 3">
    <name type="scientific">Brachionus calyciflorus</name>
    <dbReference type="NCBI Taxonomy" id="104777"/>
    <lineage>
        <taxon>Eukaryota</taxon>
        <taxon>Metazoa</taxon>
        <taxon>Spiralia</taxon>
        <taxon>Gnathifera</taxon>
        <taxon>Rotifera</taxon>
        <taxon>Eurotatoria</taxon>
        <taxon>Monogononta</taxon>
        <taxon>Pseudotrocha</taxon>
        <taxon>Ploima</taxon>
        <taxon>Brachionidae</taxon>
        <taxon>Brachionus</taxon>
    </lineage>
</organism>
<dbReference type="EMBL" id="CAJNOC010000247">
    <property type="protein sequence ID" value="CAF0733002.1"/>
    <property type="molecule type" value="Genomic_DNA"/>
</dbReference>
<keyword evidence="1" id="KW-0732">Signal</keyword>
<gene>
    <name evidence="2" type="ORF">OXX778_LOCUS2959</name>
</gene>
<evidence type="ECO:0000313" key="2">
    <source>
        <dbReference type="EMBL" id="CAF0733002.1"/>
    </source>
</evidence>
<feature type="chain" id="PRO_5032584302" evidence="1">
    <location>
        <begin position="21"/>
        <end position="72"/>
    </location>
</feature>
<dbReference type="AlphaFoldDB" id="A0A813N3R9"/>
<name>A0A813N3R9_9BILA</name>
<accession>A0A813N3R9</accession>
<dbReference type="Proteomes" id="UP000663879">
    <property type="component" value="Unassembled WGS sequence"/>
</dbReference>
<comment type="caution">
    <text evidence="2">The sequence shown here is derived from an EMBL/GenBank/DDBJ whole genome shotgun (WGS) entry which is preliminary data.</text>
</comment>
<feature type="signal peptide" evidence="1">
    <location>
        <begin position="1"/>
        <end position="20"/>
    </location>
</feature>
<evidence type="ECO:0000256" key="1">
    <source>
        <dbReference type="SAM" id="SignalP"/>
    </source>
</evidence>
<protein>
    <submittedName>
        <fullName evidence="2">Uncharacterized protein</fullName>
    </submittedName>
</protein>
<keyword evidence="3" id="KW-1185">Reference proteome</keyword>